<dbReference type="InterPro" id="IPR029044">
    <property type="entry name" value="Nucleotide-diphossugar_trans"/>
</dbReference>
<dbReference type="OrthoDB" id="549701at2"/>
<dbReference type="PATRIC" id="fig|111780.3.peg.1306"/>
<proteinExistence type="predicted"/>
<dbReference type="KEGG" id="scs:Sta7437_1254"/>
<protein>
    <submittedName>
        <fullName evidence="2">Glycosyl transferase family 2</fullName>
    </submittedName>
</protein>
<keyword evidence="3" id="KW-1185">Reference proteome</keyword>
<dbReference type="STRING" id="111780.Sta7437_1254"/>
<dbReference type="eggNOG" id="COG0463">
    <property type="taxonomic scope" value="Bacteria"/>
</dbReference>
<dbReference type="EMBL" id="CP003653">
    <property type="protein sequence ID" value="AFZ34824.1"/>
    <property type="molecule type" value="Genomic_DNA"/>
</dbReference>
<dbReference type="RefSeq" id="WP_015192497.1">
    <property type="nucleotide sequence ID" value="NC_019748.1"/>
</dbReference>
<evidence type="ECO:0000313" key="2">
    <source>
        <dbReference type="EMBL" id="AFZ34824.1"/>
    </source>
</evidence>
<dbReference type="Pfam" id="PF00535">
    <property type="entry name" value="Glycos_transf_2"/>
    <property type="match status" value="1"/>
</dbReference>
<gene>
    <name evidence="2" type="ordered locus">Sta7437_1254</name>
</gene>
<reference evidence="3" key="1">
    <citation type="journal article" date="2013" name="Proc. Natl. Acad. Sci. U.S.A.">
        <title>Improving the coverage of the cyanobacterial phylum using diversity-driven genome sequencing.</title>
        <authorList>
            <person name="Shih P.M."/>
            <person name="Wu D."/>
            <person name="Latifi A."/>
            <person name="Axen S.D."/>
            <person name="Fewer D.P."/>
            <person name="Talla E."/>
            <person name="Calteau A."/>
            <person name="Cai F."/>
            <person name="Tandeau de Marsac N."/>
            <person name="Rippka R."/>
            <person name="Herdman M."/>
            <person name="Sivonen K."/>
            <person name="Coursin T."/>
            <person name="Laurent T."/>
            <person name="Goodwin L."/>
            <person name="Nolan M."/>
            <person name="Davenport K.W."/>
            <person name="Han C.S."/>
            <person name="Rubin E.M."/>
            <person name="Eisen J.A."/>
            <person name="Woyke T."/>
            <person name="Gugger M."/>
            <person name="Kerfeld C.A."/>
        </authorList>
    </citation>
    <scope>NUCLEOTIDE SEQUENCE [LARGE SCALE GENOMIC DNA]</scope>
    <source>
        <strain evidence="3">ATCC 29371 / PCC 7437</strain>
    </source>
</reference>
<dbReference type="PANTHER" id="PTHR22916:SF56">
    <property type="entry name" value="GLYCOSYL TRANSFERASE"/>
    <property type="match status" value="1"/>
</dbReference>
<dbReference type="AlphaFoldDB" id="K9XRW3"/>
<name>K9XRW3_STAC7</name>
<dbReference type="PANTHER" id="PTHR22916">
    <property type="entry name" value="GLYCOSYLTRANSFERASE"/>
    <property type="match status" value="1"/>
</dbReference>
<dbReference type="HOGENOM" id="CLU_025996_16_0_3"/>
<dbReference type="GO" id="GO:0016740">
    <property type="term" value="F:transferase activity"/>
    <property type="evidence" value="ECO:0007669"/>
    <property type="project" value="UniProtKB-KW"/>
</dbReference>
<dbReference type="CDD" id="cd00761">
    <property type="entry name" value="Glyco_tranf_GTA_type"/>
    <property type="match status" value="1"/>
</dbReference>
<dbReference type="Gene3D" id="3.90.550.10">
    <property type="entry name" value="Spore Coat Polysaccharide Biosynthesis Protein SpsA, Chain A"/>
    <property type="match status" value="1"/>
</dbReference>
<evidence type="ECO:0000259" key="1">
    <source>
        <dbReference type="Pfam" id="PF00535"/>
    </source>
</evidence>
<keyword evidence="2" id="KW-0808">Transferase</keyword>
<organism evidence="2 3">
    <name type="scientific">Stanieria cyanosphaera (strain ATCC 29371 / PCC 7437)</name>
    <dbReference type="NCBI Taxonomy" id="111780"/>
    <lineage>
        <taxon>Bacteria</taxon>
        <taxon>Bacillati</taxon>
        <taxon>Cyanobacteriota</taxon>
        <taxon>Cyanophyceae</taxon>
        <taxon>Pleurocapsales</taxon>
        <taxon>Dermocarpellaceae</taxon>
        <taxon>Stanieria</taxon>
    </lineage>
</organism>
<accession>K9XRW3</accession>
<feature type="domain" description="Glycosyltransferase 2-like" evidence="1">
    <location>
        <begin position="9"/>
        <end position="174"/>
    </location>
</feature>
<dbReference type="InterPro" id="IPR001173">
    <property type="entry name" value="Glyco_trans_2-like"/>
</dbReference>
<sequence length="316" mass="36548">MVNHQPSVSIGIPVYNGENYLSKALDSLLNQTFTDFELIISDNASSDRTQEICLEYSAKDARIRYYRNDSNLGAADNYNRVFELSSGKYFKWAAHDDTCAPDYLEKCVEILEKSPDVVLAYPKAYLINEQDQITGIYTENIPITANKPHQRLYQLLETYGWFHGTQAFGLFRRSELAKTVLIGKYPQADRVLLAEVALLGKFAEIPEYLFNRRNHPKISQRANPNDESLSVWYDPKNKGKIILPQWKRYSEYFHIISRTKLSWDEKILAYLQLSRRMCLSPGFRKRVNSIKEDLSKATKLFVMNLSRTNLTSSNSR</sequence>
<evidence type="ECO:0000313" key="3">
    <source>
        <dbReference type="Proteomes" id="UP000010473"/>
    </source>
</evidence>
<dbReference type="SUPFAM" id="SSF53448">
    <property type="entry name" value="Nucleotide-diphospho-sugar transferases"/>
    <property type="match status" value="1"/>
</dbReference>
<dbReference type="Proteomes" id="UP000010473">
    <property type="component" value="Chromosome"/>
</dbReference>